<sequence length="253" mass="29120">MEANKEILSAFNCPSCDGVMHPPIKMCVLGHCICNPCFTKNHLCPVCNSSKSSARNFGLEELYENFLFHCENKDEGCTFVGEGAVTKDHEMYCSYTILDCPLKPFLCSWTGTIRDLFDHTKKHHPGNAYDMSEKVIPLDMCTHFVPGSFYQVVIRAFEEVFLFMCCVNSNNSAIKWVLLYLGSKENANKFYYTVEFVDPRDPLKVVRLKSNCQLLRNYNEGVKIKCEILSDNDVFKKILETRHYHYIVTLQKN</sequence>
<dbReference type="SUPFAM" id="SSF49599">
    <property type="entry name" value="TRAF domain-like"/>
    <property type="match status" value="1"/>
</dbReference>
<gene>
    <name evidence="6" type="ORF">RI129_000454</name>
</gene>
<evidence type="ECO:0000313" key="6">
    <source>
        <dbReference type="EMBL" id="KAK5649425.1"/>
    </source>
</evidence>
<evidence type="ECO:0000256" key="4">
    <source>
        <dbReference type="PROSITE-ProRule" id="PRU00455"/>
    </source>
</evidence>
<dbReference type="GO" id="GO:0043161">
    <property type="term" value="P:proteasome-mediated ubiquitin-dependent protein catabolic process"/>
    <property type="evidence" value="ECO:0007669"/>
    <property type="project" value="TreeGrafter"/>
</dbReference>
<evidence type="ECO:0000256" key="3">
    <source>
        <dbReference type="ARBA" id="ARBA00022833"/>
    </source>
</evidence>
<name>A0AAN7VK87_9COLE</name>
<evidence type="ECO:0000313" key="7">
    <source>
        <dbReference type="Proteomes" id="UP001329430"/>
    </source>
</evidence>
<evidence type="ECO:0000259" key="5">
    <source>
        <dbReference type="PROSITE" id="PS51081"/>
    </source>
</evidence>
<dbReference type="GO" id="GO:0061630">
    <property type="term" value="F:ubiquitin protein ligase activity"/>
    <property type="evidence" value="ECO:0007669"/>
    <property type="project" value="TreeGrafter"/>
</dbReference>
<dbReference type="PANTHER" id="PTHR45877">
    <property type="entry name" value="E3 UBIQUITIN-PROTEIN LIGASE SIAH2"/>
    <property type="match status" value="1"/>
</dbReference>
<dbReference type="InterPro" id="IPR013083">
    <property type="entry name" value="Znf_RING/FYVE/PHD"/>
</dbReference>
<dbReference type="GO" id="GO:0008270">
    <property type="term" value="F:zinc ion binding"/>
    <property type="evidence" value="ECO:0007669"/>
    <property type="project" value="UniProtKB-KW"/>
</dbReference>
<organism evidence="6 7">
    <name type="scientific">Pyrocoelia pectoralis</name>
    <dbReference type="NCBI Taxonomy" id="417401"/>
    <lineage>
        <taxon>Eukaryota</taxon>
        <taxon>Metazoa</taxon>
        <taxon>Ecdysozoa</taxon>
        <taxon>Arthropoda</taxon>
        <taxon>Hexapoda</taxon>
        <taxon>Insecta</taxon>
        <taxon>Pterygota</taxon>
        <taxon>Neoptera</taxon>
        <taxon>Endopterygota</taxon>
        <taxon>Coleoptera</taxon>
        <taxon>Polyphaga</taxon>
        <taxon>Elateriformia</taxon>
        <taxon>Elateroidea</taxon>
        <taxon>Lampyridae</taxon>
        <taxon>Lampyrinae</taxon>
        <taxon>Pyrocoelia</taxon>
    </lineage>
</organism>
<dbReference type="Proteomes" id="UP001329430">
    <property type="component" value="Chromosome 1"/>
</dbReference>
<dbReference type="InterPro" id="IPR013010">
    <property type="entry name" value="Znf_SIAH"/>
</dbReference>
<comment type="caution">
    <text evidence="6">The sequence shown here is derived from an EMBL/GenBank/DDBJ whole genome shotgun (WGS) entry which is preliminary data.</text>
</comment>
<dbReference type="PANTHER" id="PTHR45877:SF2">
    <property type="entry name" value="E3 UBIQUITIN-PROTEIN LIGASE SINA-RELATED"/>
    <property type="match status" value="1"/>
</dbReference>
<dbReference type="EMBL" id="JAVRBK010000001">
    <property type="protein sequence ID" value="KAK5649425.1"/>
    <property type="molecule type" value="Genomic_DNA"/>
</dbReference>
<keyword evidence="7" id="KW-1185">Reference proteome</keyword>
<dbReference type="Pfam" id="PF21361">
    <property type="entry name" value="Sina_ZnF"/>
    <property type="match status" value="1"/>
</dbReference>
<evidence type="ECO:0000256" key="1">
    <source>
        <dbReference type="ARBA" id="ARBA00022723"/>
    </source>
</evidence>
<reference evidence="6 7" key="1">
    <citation type="journal article" date="2024" name="Insects">
        <title>An Improved Chromosome-Level Genome Assembly of the Firefly Pyrocoelia pectoralis.</title>
        <authorList>
            <person name="Fu X."/>
            <person name="Meyer-Rochow V.B."/>
            <person name="Ballantyne L."/>
            <person name="Zhu X."/>
        </authorList>
    </citation>
    <scope>NUCLEOTIDE SEQUENCE [LARGE SCALE GENOMIC DNA]</scope>
    <source>
        <strain evidence="6">XCY_ONT2</strain>
    </source>
</reference>
<protein>
    <recommendedName>
        <fullName evidence="5">SIAH-type domain-containing protein</fullName>
    </recommendedName>
</protein>
<dbReference type="InterPro" id="IPR004162">
    <property type="entry name" value="SINA-like_animal"/>
</dbReference>
<keyword evidence="2 4" id="KW-0863">Zinc-finger</keyword>
<dbReference type="AlphaFoldDB" id="A0AAN7VK87"/>
<evidence type="ECO:0000256" key="2">
    <source>
        <dbReference type="ARBA" id="ARBA00022771"/>
    </source>
</evidence>
<proteinExistence type="predicted"/>
<dbReference type="GO" id="GO:0031624">
    <property type="term" value="F:ubiquitin conjugating enzyme binding"/>
    <property type="evidence" value="ECO:0007669"/>
    <property type="project" value="TreeGrafter"/>
</dbReference>
<accession>A0AAN7VK87</accession>
<keyword evidence="1" id="KW-0479">Metal-binding</keyword>
<feature type="domain" description="SIAH-type" evidence="5">
    <location>
        <begin position="65"/>
        <end position="125"/>
    </location>
</feature>
<dbReference type="Gene3D" id="3.30.40.10">
    <property type="entry name" value="Zinc/RING finger domain, C3HC4 (zinc finger)"/>
    <property type="match status" value="1"/>
</dbReference>
<dbReference type="PROSITE" id="PS51081">
    <property type="entry name" value="ZF_SIAH"/>
    <property type="match status" value="1"/>
</dbReference>
<keyword evidence="3" id="KW-0862">Zinc</keyword>
<dbReference type="GO" id="GO:0005737">
    <property type="term" value="C:cytoplasm"/>
    <property type="evidence" value="ECO:0007669"/>
    <property type="project" value="TreeGrafter"/>
</dbReference>